<evidence type="ECO:0000313" key="1">
    <source>
        <dbReference type="EMBL" id="PAV07190.1"/>
    </source>
</evidence>
<reference evidence="1 3" key="2">
    <citation type="journal article" date="2017" name="BMC Genomics">
        <title>Genomic analysis of methanogenic archaea reveals a shift towards energy conservation.</title>
        <authorList>
            <person name="Gilmore S.P."/>
            <person name="Henske J.K."/>
            <person name="Sexton J.A."/>
            <person name="Solomon K.V."/>
            <person name="Seppala S."/>
            <person name="Yoo J.I."/>
            <person name="Huyett L.M."/>
            <person name="Pressman A."/>
            <person name="Cogan J.Z."/>
            <person name="Kivenson V."/>
            <person name="Peng X."/>
            <person name="Tan Y."/>
            <person name="Valentine D.L."/>
            <person name="O'Malley M.A."/>
        </authorList>
    </citation>
    <scope>NUCLEOTIDE SEQUENCE [LARGE SCALE GENOMIC DNA]</scope>
    <source>
        <strain evidence="1 3">1R-7</strain>
    </source>
</reference>
<keyword evidence="3" id="KW-1185">Reference proteome</keyword>
<evidence type="ECO:0000313" key="2">
    <source>
        <dbReference type="EMBL" id="PWL07646.1"/>
    </source>
</evidence>
<comment type="caution">
    <text evidence="1">The sequence shown here is derived from an EMBL/GenBank/DDBJ whole genome shotgun (WGS) entry which is preliminary data.</text>
</comment>
<protein>
    <submittedName>
        <fullName evidence="1">Uncharacterized protein</fullName>
    </submittedName>
</protein>
<dbReference type="AlphaFoldDB" id="A0A2A2HCZ9"/>
<reference evidence="2 4" key="1">
    <citation type="submission" date="2016-04" db="EMBL/GenBank/DDBJ databases">
        <title>Genome sequence of Methanosphaera cuniculi DSM 4103.</title>
        <authorList>
            <person name="Poehlein A."/>
            <person name="Seedorf H."/>
            <person name="Daniel R."/>
        </authorList>
    </citation>
    <scope>NUCLEOTIDE SEQUENCE [LARGE SCALE GENOMIC DNA]</scope>
    <source>
        <strain evidence="2 4">DSM 4103</strain>
    </source>
</reference>
<dbReference type="Proteomes" id="UP000246004">
    <property type="component" value="Unassembled WGS sequence"/>
</dbReference>
<dbReference type="EMBL" id="LWMS01000046">
    <property type="protein sequence ID" value="PWL07646.1"/>
    <property type="molecule type" value="Genomic_DNA"/>
</dbReference>
<accession>A0A2A2HCZ9</accession>
<gene>
    <name evidence="1" type="ORF">ASJ82_05830</name>
    <name evidence="2" type="ORF">MSCUN_15200</name>
</gene>
<dbReference type="SUPFAM" id="SSF143631">
    <property type="entry name" value="ApbE-like"/>
    <property type="match status" value="1"/>
</dbReference>
<evidence type="ECO:0000313" key="4">
    <source>
        <dbReference type="Proteomes" id="UP000246004"/>
    </source>
</evidence>
<dbReference type="EMBL" id="LMVN01000021">
    <property type="protein sequence ID" value="PAV07190.1"/>
    <property type="molecule type" value="Genomic_DNA"/>
</dbReference>
<dbReference type="RefSeq" id="WP_095608857.1">
    <property type="nucleotide sequence ID" value="NZ_LMVN01000021.1"/>
</dbReference>
<evidence type="ECO:0000313" key="3">
    <source>
        <dbReference type="Proteomes" id="UP000217528"/>
    </source>
</evidence>
<dbReference type="OrthoDB" id="50299at2157"/>
<proteinExistence type="predicted"/>
<organism evidence="1 3">
    <name type="scientific">Methanosphaera cuniculi</name>
    <dbReference type="NCBI Taxonomy" id="1077256"/>
    <lineage>
        <taxon>Archaea</taxon>
        <taxon>Methanobacteriati</taxon>
        <taxon>Methanobacteriota</taxon>
        <taxon>Methanomada group</taxon>
        <taxon>Methanobacteria</taxon>
        <taxon>Methanobacteriales</taxon>
        <taxon>Methanobacteriaceae</taxon>
        <taxon>Methanosphaera</taxon>
    </lineage>
</organism>
<name>A0A2A2HCZ9_9EURY</name>
<sequence>MYIEDINLNQTHILLKCDVRYDIKPQILKDQQIIQNTIDQHPEFMNYTPIKLESNDKIINMMIESSTQADVGPMATVAGSISEDILNHLKKHNMKNIIVENGGDIALKTTKKSIMSLYAGDKNPFSYKIGFKIKNKPHGYGICTSANIGSSHSLGLTDATVVFSRKCSLSDALATRIANSGTGTQKDEIIQNALECADNYKDKYDGVVVIKDDLIAKVGHIPDIVSIEDVKNKYETIIV</sequence>
<dbReference type="Proteomes" id="UP000217528">
    <property type="component" value="Unassembled WGS sequence"/>
</dbReference>
<dbReference type="InterPro" id="IPR007183">
    <property type="entry name" value="UPF0280"/>
</dbReference>
<dbReference type="InterPro" id="IPR003374">
    <property type="entry name" value="ApbE-like_sf"/>
</dbReference>
<dbReference type="PIRSF" id="PIRSF006421">
    <property type="entry name" value="UCP006421"/>
    <property type="match status" value="1"/>
</dbReference>
<dbReference type="Gene3D" id="3.10.520.10">
    <property type="entry name" value="ApbE-like domains"/>
    <property type="match status" value="1"/>
</dbReference>